<accession>A0A8H5F593</accession>
<dbReference type="EMBL" id="JAACJJ010000016">
    <property type="protein sequence ID" value="KAF5324194.1"/>
    <property type="molecule type" value="Genomic_DNA"/>
</dbReference>
<evidence type="ECO:0000313" key="1">
    <source>
        <dbReference type="EMBL" id="KAF5324194.1"/>
    </source>
</evidence>
<evidence type="ECO:0008006" key="3">
    <source>
        <dbReference type="Google" id="ProtNLM"/>
    </source>
</evidence>
<sequence>MDEIIPFPVPHELSKAEREQIVAHLNDLETSGTNVWKTRFFEYVLPGRPKLFIKLDPDVIAEASTQHFFYLCAQGDESAPRIPKVFDAFYSPPGYHMIVMEKIDAPNLSDCGLSEEATLKHAAFAVGWLLDQLPSITGDCFGKITSKSGAVAKHPFFKDYEAPKPFSGPEDLAGYMSKASKYCASKKHRYSPDEILDLFGERCRIYHSDIKKENFLVDSNGTVYIIDFEHVGVLPEVFQTYAFFNIGLPFAAEVGRELGHTPSASAHNILPISNLLQQSGGSAHFKY</sequence>
<organism evidence="1 2">
    <name type="scientific">Psilocybe cf. subviscida</name>
    <dbReference type="NCBI Taxonomy" id="2480587"/>
    <lineage>
        <taxon>Eukaryota</taxon>
        <taxon>Fungi</taxon>
        <taxon>Dikarya</taxon>
        <taxon>Basidiomycota</taxon>
        <taxon>Agaricomycotina</taxon>
        <taxon>Agaricomycetes</taxon>
        <taxon>Agaricomycetidae</taxon>
        <taxon>Agaricales</taxon>
        <taxon>Agaricineae</taxon>
        <taxon>Strophariaceae</taxon>
        <taxon>Psilocybe</taxon>
    </lineage>
</organism>
<dbReference type="PROSITE" id="PS00108">
    <property type="entry name" value="PROTEIN_KINASE_ST"/>
    <property type="match status" value="1"/>
</dbReference>
<dbReference type="GO" id="GO:0004672">
    <property type="term" value="F:protein kinase activity"/>
    <property type="evidence" value="ECO:0007669"/>
    <property type="project" value="InterPro"/>
</dbReference>
<dbReference type="OrthoDB" id="3250044at2759"/>
<keyword evidence="2" id="KW-1185">Reference proteome</keyword>
<proteinExistence type="predicted"/>
<comment type="caution">
    <text evidence="1">The sequence shown here is derived from an EMBL/GenBank/DDBJ whole genome shotgun (WGS) entry which is preliminary data.</text>
</comment>
<dbReference type="InterPro" id="IPR008271">
    <property type="entry name" value="Ser/Thr_kinase_AS"/>
</dbReference>
<name>A0A8H5F593_9AGAR</name>
<dbReference type="AlphaFoldDB" id="A0A8H5F593"/>
<evidence type="ECO:0000313" key="2">
    <source>
        <dbReference type="Proteomes" id="UP000567179"/>
    </source>
</evidence>
<dbReference type="InterPro" id="IPR011009">
    <property type="entry name" value="Kinase-like_dom_sf"/>
</dbReference>
<dbReference type="Proteomes" id="UP000567179">
    <property type="component" value="Unassembled WGS sequence"/>
</dbReference>
<reference evidence="1 2" key="1">
    <citation type="journal article" date="2020" name="ISME J.">
        <title>Uncovering the hidden diversity of litter-decomposition mechanisms in mushroom-forming fungi.</title>
        <authorList>
            <person name="Floudas D."/>
            <person name="Bentzer J."/>
            <person name="Ahren D."/>
            <person name="Johansson T."/>
            <person name="Persson P."/>
            <person name="Tunlid A."/>
        </authorList>
    </citation>
    <scope>NUCLEOTIDE SEQUENCE [LARGE SCALE GENOMIC DNA]</scope>
    <source>
        <strain evidence="1 2">CBS 101986</strain>
    </source>
</reference>
<protein>
    <recommendedName>
        <fullName evidence="3">Aminoglycoside phosphotransferase domain-containing protein</fullName>
    </recommendedName>
</protein>
<dbReference type="Gene3D" id="1.10.510.10">
    <property type="entry name" value="Transferase(Phosphotransferase) domain 1"/>
    <property type="match status" value="1"/>
</dbReference>
<gene>
    <name evidence="1" type="ORF">D9619_011345</name>
</gene>
<dbReference type="SUPFAM" id="SSF56112">
    <property type="entry name" value="Protein kinase-like (PK-like)"/>
    <property type="match status" value="1"/>
</dbReference>